<name>A0A931E0Z8_9CORY</name>
<reference evidence="1" key="1">
    <citation type="submission" date="2020-11" db="EMBL/GenBank/DDBJ databases">
        <title>Sequencing the genomes of 1000 actinobacteria strains.</title>
        <authorList>
            <person name="Klenk H.-P."/>
        </authorList>
    </citation>
    <scope>NUCLEOTIDE SEQUENCE</scope>
    <source>
        <strain evidence="1">DSM 45632</strain>
    </source>
</reference>
<sequence>MATFSITEANRSGISGLISSAEAGERIALSRHGRVVAELVSATEIEIMRRRHEDLLDAALVLARYANDNGDRHELDDLIDQMGYTRADLEHELDQQIRSGKEQLPPYHD</sequence>
<dbReference type="AlphaFoldDB" id="A0A931E0Z8"/>
<evidence type="ECO:0000313" key="2">
    <source>
        <dbReference type="Proteomes" id="UP000658613"/>
    </source>
</evidence>
<proteinExistence type="predicted"/>
<dbReference type="EMBL" id="JADOUE010000001">
    <property type="protein sequence ID" value="MBG6122719.1"/>
    <property type="molecule type" value="Genomic_DNA"/>
</dbReference>
<accession>A0A931E0Z8</accession>
<comment type="caution">
    <text evidence="1">The sequence shown here is derived from an EMBL/GenBank/DDBJ whole genome shotgun (WGS) entry which is preliminary data.</text>
</comment>
<gene>
    <name evidence="1" type="ORF">IW254_001688</name>
</gene>
<evidence type="ECO:0000313" key="1">
    <source>
        <dbReference type="EMBL" id="MBG6122719.1"/>
    </source>
</evidence>
<dbReference type="Gene3D" id="3.40.1620.10">
    <property type="entry name" value="YefM-like domain"/>
    <property type="match status" value="1"/>
</dbReference>
<protein>
    <submittedName>
        <fullName evidence="1">Antitoxin (DNA-binding transcriptional repressor) of toxin-antitoxin stability system</fullName>
    </submittedName>
</protein>
<keyword evidence="2" id="KW-1185">Reference proteome</keyword>
<dbReference type="RefSeq" id="WP_196825062.1">
    <property type="nucleotide sequence ID" value="NZ_CP046980.1"/>
</dbReference>
<organism evidence="1 2">
    <name type="scientific">Corynebacterium aquatimens</name>
    <dbReference type="NCBI Taxonomy" id="1190508"/>
    <lineage>
        <taxon>Bacteria</taxon>
        <taxon>Bacillati</taxon>
        <taxon>Actinomycetota</taxon>
        <taxon>Actinomycetes</taxon>
        <taxon>Mycobacteriales</taxon>
        <taxon>Corynebacteriaceae</taxon>
        <taxon>Corynebacterium</taxon>
    </lineage>
</organism>
<dbReference type="Proteomes" id="UP000658613">
    <property type="component" value="Unassembled WGS sequence"/>
</dbReference>